<comment type="caution">
    <text evidence="2">The sequence shown here is derived from an EMBL/GenBank/DDBJ whole genome shotgun (WGS) entry which is preliminary data.</text>
</comment>
<organism evidence="2 3">
    <name type="scientific">Microseira wollei NIES-4236</name>
    <dbReference type="NCBI Taxonomy" id="2530354"/>
    <lineage>
        <taxon>Bacteria</taxon>
        <taxon>Bacillati</taxon>
        <taxon>Cyanobacteriota</taxon>
        <taxon>Cyanophyceae</taxon>
        <taxon>Oscillatoriophycideae</taxon>
        <taxon>Aerosakkonematales</taxon>
        <taxon>Aerosakkonemataceae</taxon>
        <taxon>Microseira</taxon>
    </lineage>
</organism>
<dbReference type="Proteomes" id="UP001050975">
    <property type="component" value="Unassembled WGS sequence"/>
</dbReference>
<accession>A0AAV3XRZ0</accession>
<dbReference type="RefSeq" id="WP_226592922.1">
    <property type="nucleotide sequence ID" value="NZ_BLAY01000252.1"/>
</dbReference>
<dbReference type="AlphaFoldDB" id="A0AAV3XRZ0"/>
<evidence type="ECO:0000256" key="1">
    <source>
        <dbReference type="SAM" id="MobiDB-lite"/>
    </source>
</evidence>
<name>A0AAV3XRZ0_9CYAN</name>
<feature type="region of interest" description="Disordered" evidence="1">
    <location>
        <begin position="1"/>
        <end position="20"/>
    </location>
</feature>
<evidence type="ECO:0000313" key="2">
    <source>
        <dbReference type="EMBL" id="GET43781.1"/>
    </source>
</evidence>
<dbReference type="EMBL" id="BLAY01000252">
    <property type="protein sequence ID" value="GET43781.1"/>
    <property type="molecule type" value="Genomic_DNA"/>
</dbReference>
<gene>
    <name evidence="2" type="ORF">MiSe_86060</name>
</gene>
<protein>
    <submittedName>
        <fullName evidence="2">Uncharacterized protein</fullName>
    </submittedName>
</protein>
<sequence>MAEEFLSDSTGSARPNSDAFEPEREAVDFMIIGSRELVMQEIRNFYVMGFAQPDEWSRLTPVPNSDRVMTILVRYRKRLSSDSSHRKSGR</sequence>
<proteinExistence type="predicted"/>
<reference evidence="2" key="1">
    <citation type="submission" date="2019-10" db="EMBL/GenBank/DDBJ databases">
        <title>Draft genome sequece of Microseira wollei NIES-4236.</title>
        <authorList>
            <person name="Yamaguchi H."/>
            <person name="Suzuki S."/>
            <person name="Kawachi M."/>
        </authorList>
    </citation>
    <scope>NUCLEOTIDE SEQUENCE</scope>
    <source>
        <strain evidence="2">NIES-4236</strain>
    </source>
</reference>
<evidence type="ECO:0000313" key="3">
    <source>
        <dbReference type="Proteomes" id="UP001050975"/>
    </source>
</evidence>
<keyword evidence="3" id="KW-1185">Reference proteome</keyword>